<dbReference type="AlphaFoldDB" id="A0A6A5GJS3"/>
<reference evidence="2 3" key="1">
    <citation type="submission" date="2019-12" db="EMBL/GenBank/DDBJ databases">
        <title>Chromosome-level assembly of the Caenorhabditis remanei genome.</title>
        <authorList>
            <person name="Teterina A.A."/>
            <person name="Willis J.H."/>
            <person name="Phillips P.C."/>
        </authorList>
    </citation>
    <scope>NUCLEOTIDE SEQUENCE [LARGE SCALE GENOMIC DNA]</scope>
    <source>
        <strain evidence="2 3">PX506</strain>
        <tissue evidence="2">Whole organism</tissue>
    </source>
</reference>
<dbReference type="GeneID" id="9819164"/>
<accession>A0A6A5GJS3</accession>
<feature type="chain" id="PRO_5025671322" evidence="1">
    <location>
        <begin position="16"/>
        <end position="287"/>
    </location>
</feature>
<dbReference type="EMBL" id="WUAV01000004">
    <property type="protein sequence ID" value="KAF1755567.1"/>
    <property type="molecule type" value="Genomic_DNA"/>
</dbReference>
<protein>
    <submittedName>
        <fullName evidence="2">Uncharacterized protein</fullName>
    </submittedName>
</protein>
<evidence type="ECO:0000313" key="2">
    <source>
        <dbReference type="EMBL" id="KAF1755567.1"/>
    </source>
</evidence>
<evidence type="ECO:0000256" key="1">
    <source>
        <dbReference type="SAM" id="SignalP"/>
    </source>
</evidence>
<sequence length="287" mass="32884">MKVCFLFFLICFVHAYLQIQNSTNQTQIKKKSNHQGRFLLKNINEARRILASGLLNNVKDLLGLDLPSLGPAGNMYRMKWSRHLEEMAEKNLAELDLTSESGLYGNKNIEGYRGFYWLYDISDVVDKFLKKHHIADIPDGIKKILSGFKTALQALIFIIWGFSQFLNMSGKFPDITFNIEDNSGPLDVFFADRYEFGCAFNEYAICFVRDGQRKLLYKKGVPCTQCPTFCEFIENIDGTIDEGDMCVPPTTSKLAPAPMPEFEFDSSSQLNVLLVFMIMTAFLFRYR</sequence>
<comment type="caution">
    <text evidence="2">The sequence shown here is derived from an EMBL/GenBank/DDBJ whole genome shotgun (WGS) entry which is preliminary data.</text>
</comment>
<name>A0A6A5GJS3_CAERE</name>
<dbReference type="InterPro" id="IPR035940">
    <property type="entry name" value="CAP_sf"/>
</dbReference>
<dbReference type="Proteomes" id="UP000483820">
    <property type="component" value="Chromosome IV"/>
</dbReference>
<proteinExistence type="predicted"/>
<evidence type="ECO:0000313" key="3">
    <source>
        <dbReference type="Proteomes" id="UP000483820"/>
    </source>
</evidence>
<dbReference type="KEGG" id="crq:GCK72_012017"/>
<dbReference type="CTD" id="9819164"/>
<feature type="signal peptide" evidence="1">
    <location>
        <begin position="1"/>
        <end position="15"/>
    </location>
</feature>
<organism evidence="2 3">
    <name type="scientific">Caenorhabditis remanei</name>
    <name type="common">Caenorhabditis vulgaris</name>
    <dbReference type="NCBI Taxonomy" id="31234"/>
    <lineage>
        <taxon>Eukaryota</taxon>
        <taxon>Metazoa</taxon>
        <taxon>Ecdysozoa</taxon>
        <taxon>Nematoda</taxon>
        <taxon>Chromadorea</taxon>
        <taxon>Rhabditida</taxon>
        <taxon>Rhabditina</taxon>
        <taxon>Rhabditomorpha</taxon>
        <taxon>Rhabditoidea</taxon>
        <taxon>Rhabditidae</taxon>
        <taxon>Peloderinae</taxon>
        <taxon>Caenorhabditis</taxon>
    </lineage>
</organism>
<gene>
    <name evidence="2" type="ORF">GCK72_012017</name>
</gene>
<dbReference type="Gene3D" id="3.40.33.10">
    <property type="entry name" value="CAP"/>
    <property type="match status" value="1"/>
</dbReference>
<keyword evidence="1" id="KW-0732">Signal</keyword>
<dbReference type="SUPFAM" id="SSF55797">
    <property type="entry name" value="PR-1-like"/>
    <property type="match status" value="1"/>
</dbReference>
<dbReference type="RefSeq" id="XP_003103437.2">
    <property type="nucleotide sequence ID" value="XM_003103389.2"/>
</dbReference>